<dbReference type="Gene3D" id="3.50.50.60">
    <property type="entry name" value="FAD/NAD(P)-binding domain"/>
    <property type="match status" value="2"/>
</dbReference>
<feature type="domain" description="FAD/NAD(P)-binding" evidence="13">
    <location>
        <begin position="33"/>
        <end position="359"/>
    </location>
</feature>
<dbReference type="InterPro" id="IPR012999">
    <property type="entry name" value="Pyr_OxRdtase_I_AS"/>
</dbReference>
<evidence type="ECO:0000256" key="8">
    <source>
        <dbReference type="PIRSR" id="PIRSR000350-2"/>
    </source>
</evidence>
<evidence type="ECO:0000256" key="7">
    <source>
        <dbReference type="ARBA" id="ARBA00023284"/>
    </source>
</evidence>
<keyword evidence="5 9" id="KW-0520">NAD</keyword>
<keyword evidence="4 11" id="KW-0560">Oxidoreductase</keyword>
<accession>A0A1Y2DJS6</accession>
<dbReference type="InterPro" id="IPR006258">
    <property type="entry name" value="Lipoamide_DH"/>
</dbReference>
<dbReference type="InterPro" id="IPR050151">
    <property type="entry name" value="Class-I_Pyr_Nuc-Dis_Oxidored"/>
</dbReference>
<feature type="domain" description="Pyridine nucleotide-disulphide oxidoreductase dimerisation" evidence="12">
    <location>
        <begin position="378"/>
        <end position="487"/>
    </location>
</feature>
<feature type="binding site" evidence="9">
    <location>
        <position position="344"/>
    </location>
    <ligand>
        <name>FAD</name>
        <dbReference type="ChEBI" id="CHEBI:57692"/>
    </ligand>
</feature>
<dbReference type="FunFam" id="3.50.50.60:FF:000001">
    <property type="entry name" value="Dihydrolipoyl dehydrogenase, mitochondrial"/>
    <property type="match status" value="1"/>
</dbReference>
<protein>
    <recommendedName>
        <fullName evidence="11">Dihydrolipoyl dehydrogenase</fullName>
        <ecNumber evidence="11">1.8.1.4</ecNumber>
    </recommendedName>
</protein>
<dbReference type="Proteomes" id="UP000193467">
    <property type="component" value="Unassembled WGS sequence"/>
</dbReference>
<dbReference type="Pfam" id="PF02852">
    <property type="entry name" value="Pyr_redox_dim"/>
    <property type="match status" value="1"/>
</dbReference>
<evidence type="ECO:0000256" key="1">
    <source>
        <dbReference type="ARBA" id="ARBA00007532"/>
    </source>
</evidence>
<dbReference type="InParanoid" id="A0A1Y2DJS6"/>
<dbReference type="FunFam" id="3.30.390.30:FF:000001">
    <property type="entry name" value="Dihydrolipoyl dehydrogenase"/>
    <property type="match status" value="1"/>
</dbReference>
<dbReference type="Gene3D" id="3.30.390.30">
    <property type="match status" value="1"/>
</dbReference>
<dbReference type="EMBL" id="MCGR01000077">
    <property type="protein sequence ID" value="ORY59035.1"/>
    <property type="molecule type" value="Genomic_DNA"/>
</dbReference>
<dbReference type="PRINTS" id="PR00368">
    <property type="entry name" value="FADPNR"/>
</dbReference>
<evidence type="ECO:0000256" key="10">
    <source>
        <dbReference type="PIRSR" id="PIRSR000350-4"/>
    </source>
</evidence>
<feature type="binding site" evidence="9">
    <location>
        <position position="303"/>
    </location>
    <ligand>
        <name>NAD(+)</name>
        <dbReference type="ChEBI" id="CHEBI:57540"/>
    </ligand>
</feature>
<evidence type="ECO:0000256" key="9">
    <source>
        <dbReference type="PIRSR" id="PIRSR000350-3"/>
    </source>
</evidence>
<feature type="active site" description="Proton acceptor" evidence="8">
    <location>
        <position position="476"/>
    </location>
</feature>
<gene>
    <name evidence="14" type="ORF">BCR35DRAFT_309359</name>
</gene>
<proteinExistence type="inferred from homology"/>
<feature type="binding site" evidence="9">
    <location>
        <begin position="210"/>
        <end position="217"/>
    </location>
    <ligand>
        <name>NAD(+)</name>
        <dbReference type="ChEBI" id="CHEBI:57540"/>
    </ligand>
</feature>
<dbReference type="OrthoDB" id="361797at2759"/>
<dbReference type="InterPro" id="IPR016156">
    <property type="entry name" value="FAD/NAD-linked_Rdtase_dimer_sf"/>
</dbReference>
<feature type="binding site" evidence="9">
    <location>
        <begin position="173"/>
        <end position="175"/>
    </location>
    <ligand>
        <name>FAD</name>
        <dbReference type="ChEBI" id="CHEBI:57692"/>
    </ligand>
</feature>
<dbReference type="EC" id="1.8.1.4" evidence="11"/>
<evidence type="ECO:0000313" key="14">
    <source>
        <dbReference type="EMBL" id="ORY59035.1"/>
    </source>
</evidence>
<dbReference type="SUPFAM" id="SSF55424">
    <property type="entry name" value="FAD/NAD-linked reductases, dimerisation (C-terminal) domain"/>
    <property type="match status" value="1"/>
</dbReference>
<dbReference type="PANTHER" id="PTHR22912:SF151">
    <property type="entry name" value="DIHYDROLIPOYL DEHYDROGENASE, MITOCHONDRIAL"/>
    <property type="match status" value="1"/>
</dbReference>
<keyword evidence="9" id="KW-0547">Nucleotide-binding</keyword>
<evidence type="ECO:0000259" key="12">
    <source>
        <dbReference type="Pfam" id="PF02852"/>
    </source>
</evidence>
<dbReference type="GO" id="GO:0004148">
    <property type="term" value="F:dihydrolipoyl dehydrogenase (NADH) activity"/>
    <property type="evidence" value="ECO:0007669"/>
    <property type="project" value="UniProtKB-EC"/>
</dbReference>
<keyword evidence="7 11" id="KW-0676">Redox-active center</keyword>
<dbReference type="InterPro" id="IPR023753">
    <property type="entry name" value="FAD/NAD-binding_dom"/>
</dbReference>
<comment type="similarity">
    <text evidence="1 11">Belongs to the class-I pyridine nucleotide-disulfide oxidoreductase family.</text>
</comment>
<dbReference type="InterPro" id="IPR001100">
    <property type="entry name" value="Pyr_nuc-diS_OxRdtase"/>
</dbReference>
<dbReference type="AlphaFoldDB" id="A0A1Y2DJS6"/>
<feature type="binding site" evidence="9">
    <location>
        <position position="233"/>
    </location>
    <ligand>
        <name>NAD(+)</name>
        <dbReference type="ChEBI" id="CHEBI:57540"/>
    </ligand>
</feature>
<evidence type="ECO:0000256" key="4">
    <source>
        <dbReference type="ARBA" id="ARBA00023002"/>
    </source>
</evidence>
<evidence type="ECO:0000256" key="11">
    <source>
        <dbReference type="RuleBase" id="RU003692"/>
    </source>
</evidence>
<evidence type="ECO:0000259" key="13">
    <source>
        <dbReference type="Pfam" id="PF07992"/>
    </source>
</evidence>
<comment type="caution">
    <text evidence="14">The sequence shown here is derived from an EMBL/GenBank/DDBJ whole genome shotgun (WGS) entry which is preliminary data.</text>
</comment>
<dbReference type="GO" id="GO:0045252">
    <property type="term" value="C:oxoglutarate dehydrogenase complex"/>
    <property type="evidence" value="ECO:0007669"/>
    <property type="project" value="TreeGrafter"/>
</dbReference>
<evidence type="ECO:0000313" key="15">
    <source>
        <dbReference type="Proteomes" id="UP000193467"/>
    </source>
</evidence>
<feature type="binding site" evidence="9">
    <location>
        <position position="80"/>
    </location>
    <ligand>
        <name>FAD</name>
        <dbReference type="ChEBI" id="CHEBI:57692"/>
    </ligand>
</feature>
<dbReference type="NCBIfam" id="TIGR01350">
    <property type="entry name" value="lipoamide_DH"/>
    <property type="match status" value="1"/>
</dbReference>
<dbReference type="STRING" id="106004.A0A1Y2DJS6"/>
<evidence type="ECO:0000256" key="6">
    <source>
        <dbReference type="ARBA" id="ARBA00023157"/>
    </source>
</evidence>
<comment type="cofactor">
    <cofactor evidence="9 11">
        <name>FAD</name>
        <dbReference type="ChEBI" id="CHEBI:57692"/>
    </cofactor>
    <text evidence="9 11">Binds 1 FAD per subunit.</text>
</comment>
<evidence type="ECO:0000256" key="5">
    <source>
        <dbReference type="ARBA" id="ARBA00023027"/>
    </source>
</evidence>
<evidence type="ECO:0000256" key="3">
    <source>
        <dbReference type="ARBA" id="ARBA00022827"/>
    </source>
</evidence>
<sequence>MLALRSSARTLSRSAPRAVPSLARGLATAQDPYDVVVIGGGPGGYVAAIKAAQLGLKTACIEKRGSLGGTCLNVGCIPSKAMLNNSHIFHQTQHDTKARGIDVGDVKLNLPVMLAAKNKSVSALTGGVEYLLKKNKIDYIKGEASFASATEIDIALLEGGNSQVSAKNVIIATGSEVTPFPGMEIDEKQIVSSTGVLDLQEVPKKLVVIGAGVIGLEMGSVWSRLGSEVEVVEFLGTIGGQGIDGGIAKNFQKILTKQGIKFSLNTKVMGAEKKDGKVVLAIEGAKDGKKSEIAADVVLVAIGRRPVTKGLNLEKIGVEVDDKGRIVIDSEFNTSVKGIKCIGDVTFGPMLAHKAEEEGIAAVEYIHSGYGHVNYKAIPSVVYTHPEVAWVGKTEEDCKAEGIEYNVGSFPMVANSRAKTNNDTDGLVKIITEKSSDRILGGHIIASAAGDMLSEIVLAMEYGSSGEDVYRTCHAHPTVSEAVKEAAMMATTGKAINF</sequence>
<evidence type="ECO:0000256" key="2">
    <source>
        <dbReference type="ARBA" id="ARBA00022630"/>
    </source>
</evidence>
<dbReference type="PIRSF" id="PIRSF000350">
    <property type="entry name" value="Mercury_reductase_MerA"/>
    <property type="match status" value="1"/>
</dbReference>
<dbReference type="SUPFAM" id="SSF51905">
    <property type="entry name" value="FAD/NAD(P)-binding domain"/>
    <property type="match status" value="1"/>
</dbReference>
<reference evidence="14 15" key="1">
    <citation type="submission" date="2016-07" db="EMBL/GenBank/DDBJ databases">
        <title>Pervasive Adenine N6-methylation of Active Genes in Fungi.</title>
        <authorList>
            <consortium name="DOE Joint Genome Institute"/>
            <person name="Mondo S.J."/>
            <person name="Dannebaum R.O."/>
            <person name="Kuo R.C."/>
            <person name="Labutti K."/>
            <person name="Haridas S."/>
            <person name="Kuo A."/>
            <person name="Salamov A."/>
            <person name="Ahrendt S.R."/>
            <person name="Lipzen A."/>
            <person name="Sullivan W."/>
            <person name="Andreopoulos W.B."/>
            <person name="Clum A."/>
            <person name="Lindquist E."/>
            <person name="Daum C."/>
            <person name="Ramamoorthy G.K."/>
            <person name="Gryganskyi A."/>
            <person name="Culley D."/>
            <person name="Magnuson J.K."/>
            <person name="James T.Y."/>
            <person name="O'Malley M.A."/>
            <person name="Stajich J.E."/>
            <person name="Spatafora J.W."/>
            <person name="Visel A."/>
            <person name="Grigoriev I.V."/>
        </authorList>
    </citation>
    <scope>NUCLEOTIDE SEQUENCE [LARGE SCALE GENOMIC DNA]</scope>
    <source>
        <strain evidence="14 15">62-1032</strain>
    </source>
</reference>
<feature type="disulfide bond" description="Redox-active" evidence="10">
    <location>
        <begin position="71"/>
        <end position="76"/>
    </location>
</feature>
<dbReference type="Pfam" id="PF07992">
    <property type="entry name" value="Pyr_redox_2"/>
    <property type="match status" value="1"/>
</dbReference>
<organism evidence="14 15">
    <name type="scientific">Leucosporidium creatinivorum</name>
    <dbReference type="NCBI Taxonomy" id="106004"/>
    <lineage>
        <taxon>Eukaryota</taxon>
        <taxon>Fungi</taxon>
        <taxon>Dikarya</taxon>
        <taxon>Basidiomycota</taxon>
        <taxon>Pucciniomycotina</taxon>
        <taxon>Microbotryomycetes</taxon>
        <taxon>Leucosporidiales</taxon>
        <taxon>Leucosporidium</taxon>
    </lineage>
</organism>
<dbReference type="PRINTS" id="PR00411">
    <property type="entry name" value="PNDRDTASEI"/>
</dbReference>
<dbReference type="GO" id="GO:0005739">
    <property type="term" value="C:mitochondrion"/>
    <property type="evidence" value="ECO:0007669"/>
    <property type="project" value="TreeGrafter"/>
</dbReference>
<dbReference type="PROSITE" id="PS00076">
    <property type="entry name" value="PYRIDINE_REDOX_1"/>
    <property type="match status" value="1"/>
</dbReference>
<comment type="catalytic activity">
    <reaction evidence="11">
        <text>N(6)-[(R)-dihydrolipoyl]-L-lysyl-[protein] + NAD(+) = N(6)-[(R)-lipoyl]-L-lysyl-[protein] + NADH + H(+)</text>
        <dbReference type="Rhea" id="RHEA:15045"/>
        <dbReference type="Rhea" id="RHEA-COMP:10474"/>
        <dbReference type="Rhea" id="RHEA-COMP:10475"/>
        <dbReference type="ChEBI" id="CHEBI:15378"/>
        <dbReference type="ChEBI" id="CHEBI:57540"/>
        <dbReference type="ChEBI" id="CHEBI:57945"/>
        <dbReference type="ChEBI" id="CHEBI:83099"/>
        <dbReference type="ChEBI" id="CHEBI:83100"/>
        <dbReference type="EC" id="1.8.1.4"/>
    </reaction>
</comment>
<name>A0A1Y2DJS6_9BASI</name>
<dbReference type="InterPro" id="IPR036188">
    <property type="entry name" value="FAD/NAD-bd_sf"/>
</dbReference>
<keyword evidence="2 11" id="KW-0285">Flavoprotein</keyword>
<dbReference type="FunCoup" id="A0A1Y2DJS6">
    <property type="interactions" value="428"/>
</dbReference>
<dbReference type="PANTHER" id="PTHR22912">
    <property type="entry name" value="DISULFIDE OXIDOREDUCTASE"/>
    <property type="match status" value="1"/>
</dbReference>
<keyword evidence="15" id="KW-1185">Reference proteome</keyword>
<feature type="binding site" evidence="9">
    <location>
        <begin position="350"/>
        <end position="353"/>
    </location>
    <ligand>
        <name>FAD</name>
        <dbReference type="ChEBI" id="CHEBI:57692"/>
    </ligand>
</feature>
<comment type="miscellaneous">
    <text evidence="11">The active site is a redox-active disulfide bond.</text>
</comment>
<keyword evidence="3 9" id="KW-0274">FAD</keyword>
<dbReference type="GO" id="GO:0050660">
    <property type="term" value="F:flavin adenine dinucleotide binding"/>
    <property type="evidence" value="ECO:0007669"/>
    <property type="project" value="InterPro"/>
</dbReference>
<dbReference type="GO" id="GO:0006103">
    <property type="term" value="P:2-oxoglutarate metabolic process"/>
    <property type="evidence" value="ECO:0007669"/>
    <property type="project" value="TreeGrafter"/>
</dbReference>
<dbReference type="InterPro" id="IPR004099">
    <property type="entry name" value="Pyr_nucl-diS_OxRdtase_dimer"/>
</dbReference>
<keyword evidence="6" id="KW-1015">Disulfide bond</keyword>